<evidence type="ECO:0000313" key="2">
    <source>
        <dbReference type="Proteomes" id="UP000263833"/>
    </source>
</evidence>
<name>A0A371B4N9_9SPHN</name>
<sequence length="174" mass="19650">MFICAFSALHACAPISREGCINDSAYDIGHAAAMDNADQAKRLRDVSKICGKQGREIDTAEYGAGFAAGTRTFCMPDNGYSWGLKGRSYNGICANPEFSAAYEEGQRIYRIEQRRIAIRNRLEEIRSRLASIARTLDEDTTLSEERRRTLRRQEDELLLERRDLLAEQRSLPPA</sequence>
<dbReference type="Proteomes" id="UP000263833">
    <property type="component" value="Unassembled WGS sequence"/>
</dbReference>
<comment type="caution">
    <text evidence="1">The sequence shown here is derived from an EMBL/GenBank/DDBJ whole genome shotgun (WGS) entry which is preliminary data.</text>
</comment>
<proteinExistence type="predicted"/>
<dbReference type="AlphaFoldDB" id="A0A371B4N9"/>
<reference evidence="2" key="1">
    <citation type="submission" date="2018-08" db="EMBL/GenBank/DDBJ databases">
        <authorList>
            <person name="Kim S.-J."/>
            <person name="Jung G.-Y."/>
        </authorList>
    </citation>
    <scope>NUCLEOTIDE SEQUENCE [LARGE SCALE GENOMIC DNA]</scope>
    <source>
        <strain evidence="2">GY_G</strain>
    </source>
</reference>
<dbReference type="Pfam" id="PF10973">
    <property type="entry name" value="DUF2799"/>
    <property type="match status" value="1"/>
</dbReference>
<dbReference type="InterPro" id="IPR021242">
    <property type="entry name" value="DUF2799"/>
</dbReference>
<dbReference type="RefSeq" id="WP_115549652.1">
    <property type="nucleotide sequence ID" value="NZ_QRGP01000002.1"/>
</dbReference>
<protein>
    <submittedName>
        <fullName evidence="1">DUF2799 domain-containing protein</fullName>
    </submittedName>
</protein>
<organism evidence="1 2">
    <name type="scientific">Sphingorhabdus pulchriflava</name>
    <dbReference type="NCBI Taxonomy" id="2292257"/>
    <lineage>
        <taxon>Bacteria</taxon>
        <taxon>Pseudomonadati</taxon>
        <taxon>Pseudomonadota</taxon>
        <taxon>Alphaproteobacteria</taxon>
        <taxon>Sphingomonadales</taxon>
        <taxon>Sphingomonadaceae</taxon>
        <taxon>Sphingorhabdus</taxon>
    </lineage>
</organism>
<dbReference type="EMBL" id="QRGP01000002">
    <property type="protein sequence ID" value="RDV02548.1"/>
    <property type="molecule type" value="Genomic_DNA"/>
</dbReference>
<evidence type="ECO:0000313" key="1">
    <source>
        <dbReference type="EMBL" id="RDV02548.1"/>
    </source>
</evidence>
<keyword evidence="2" id="KW-1185">Reference proteome</keyword>
<gene>
    <name evidence="1" type="ORF">DXH95_11310</name>
</gene>
<dbReference type="OrthoDB" id="5917215at2"/>
<accession>A0A371B4N9</accession>